<feature type="compositionally biased region" description="Low complexity" evidence="5">
    <location>
        <begin position="331"/>
        <end position="370"/>
    </location>
</feature>
<feature type="region of interest" description="Disordered" evidence="5">
    <location>
        <begin position="321"/>
        <end position="370"/>
    </location>
</feature>
<evidence type="ECO:0000256" key="2">
    <source>
        <dbReference type="ARBA" id="ARBA00022692"/>
    </source>
</evidence>
<keyword evidence="10" id="KW-1185">Reference proteome</keyword>
<evidence type="ECO:0000256" key="6">
    <source>
        <dbReference type="SAM" id="Phobius"/>
    </source>
</evidence>
<evidence type="ECO:0000313" key="9">
    <source>
        <dbReference type="EMBL" id="ARF76055.1"/>
    </source>
</evidence>
<keyword evidence="2 6" id="KW-0812">Transmembrane</keyword>
<feature type="transmembrane region" description="Helical" evidence="6">
    <location>
        <begin position="161"/>
        <end position="180"/>
    </location>
</feature>
<feature type="domain" description="ABC transporter" evidence="7">
    <location>
        <begin position="438"/>
        <end position="669"/>
    </location>
</feature>
<dbReference type="InterPro" id="IPR017871">
    <property type="entry name" value="ABC_transporter-like_CS"/>
</dbReference>
<evidence type="ECO:0000256" key="3">
    <source>
        <dbReference type="ARBA" id="ARBA00022989"/>
    </source>
</evidence>
<dbReference type="SUPFAM" id="SSF52540">
    <property type="entry name" value="P-loop containing nucleoside triphosphate hydrolases"/>
    <property type="match status" value="1"/>
</dbReference>
<feature type="transmembrane region" description="Helical" evidence="6">
    <location>
        <begin position="275"/>
        <end position="298"/>
    </location>
</feature>
<feature type="transmembrane region" description="Helical" evidence="6">
    <location>
        <begin position="247"/>
        <end position="269"/>
    </location>
</feature>
<evidence type="ECO:0000256" key="5">
    <source>
        <dbReference type="SAM" id="MobiDB-lite"/>
    </source>
</evidence>
<dbReference type="InterPro" id="IPR039421">
    <property type="entry name" value="Type_1_exporter"/>
</dbReference>
<dbReference type="Pfam" id="PF00005">
    <property type="entry name" value="ABC_tran"/>
    <property type="match status" value="1"/>
</dbReference>
<organism evidence="9 10">
    <name type="scientific">Kitasatospora albolonga</name>
    <dbReference type="NCBI Taxonomy" id="68173"/>
    <lineage>
        <taxon>Bacteria</taxon>
        <taxon>Bacillati</taxon>
        <taxon>Actinomycetota</taxon>
        <taxon>Actinomycetes</taxon>
        <taxon>Kitasatosporales</taxon>
        <taxon>Streptomycetaceae</taxon>
        <taxon>Kitasatospora</taxon>
    </lineage>
</organism>
<feature type="domain" description="ABC transmembrane type-1" evidence="8">
    <location>
        <begin position="23"/>
        <end position="304"/>
    </location>
</feature>
<keyword evidence="9" id="KW-0547">Nucleotide-binding</keyword>
<accession>A0ABC8C292</accession>
<dbReference type="GO" id="GO:0005524">
    <property type="term" value="F:ATP binding"/>
    <property type="evidence" value="ECO:0007669"/>
    <property type="project" value="UniProtKB-KW"/>
</dbReference>
<dbReference type="Gene3D" id="1.20.1560.10">
    <property type="entry name" value="ABC transporter type 1, transmembrane domain"/>
    <property type="match status" value="1"/>
</dbReference>
<feature type="transmembrane region" description="Helical" evidence="6">
    <location>
        <begin position="59"/>
        <end position="77"/>
    </location>
</feature>
<evidence type="ECO:0000259" key="8">
    <source>
        <dbReference type="PROSITE" id="PS50929"/>
    </source>
</evidence>
<dbReference type="PANTHER" id="PTHR43394:SF1">
    <property type="entry name" value="ATP-BINDING CASSETTE SUB-FAMILY B MEMBER 10, MITOCHONDRIAL"/>
    <property type="match status" value="1"/>
</dbReference>
<gene>
    <name evidence="9" type="ORF">B7C62_30135</name>
</gene>
<proteinExistence type="predicted"/>
<dbReference type="PROSITE" id="PS50929">
    <property type="entry name" value="ABC_TM1F"/>
    <property type="match status" value="1"/>
</dbReference>
<evidence type="ECO:0000256" key="4">
    <source>
        <dbReference type="ARBA" id="ARBA00023136"/>
    </source>
</evidence>
<dbReference type="Proteomes" id="UP000192251">
    <property type="component" value="Chromosome"/>
</dbReference>
<dbReference type="InterPro" id="IPR027417">
    <property type="entry name" value="P-loop_NTPase"/>
</dbReference>
<dbReference type="Pfam" id="PF00664">
    <property type="entry name" value="ABC_membrane"/>
    <property type="match status" value="1"/>
</dbReference>
<name>A0ABC8C292_9ACTN</name>
<keyword evidence="9" id="KW-0067">ATP-binding</keyword>
<dbReference type="AlphaFoldDB" id="A0ABC8C292"/>
<feature type="region of interest" description="Disordered" evidence="5">
    <location>
        <begin position="385"/>
        <end position="444"/>
    </location>
</feature>
<reference evidence="9 10" key="1">
    <citation type="submission" date="2017-04" db="EMBL/GenBank/DDBJ databases">
        <title>The complete genome sequence of Streptomyces albolongus YIM 101047, the producer of novel bafilomycins and novel odoriferous sesquiterpenoids.</title>
        <authorList>
            <person name="Yin M."/>
            <person name="Jiang Y."/>
        </authorList>
    </citation>
    <scope>NUCLEOTIDE SEQUENCE [LARGE SCALE GENOMIC DNA]</scope>
    <source>
        <strain evidence="9 10">YIM 101047</strain>
    </source>
</reference>
<comment type="subcellular location">
    <subcellularLocation>
        <location evidence="1">Cell membrane</location>
        <topology evidence="1">Multi-pass membrane protein</topology>
    </subcellularLocation>
</comment>
<dbReference type="RefSeq" id="WP_084751196.1">
    <property type="nucleotide sequence ID" value="NZ_CP020563.1"/>
</dbReference>
<keyword evidence="4 6" id="KW-0472">Membrane</keyword>
<dbReference type="InterPro" id="IPR003439">
    <property type="entry name" value="ABC_transporter-like_ATP-bd"/>
</dbReference>
<dbReference type="GO" id="GO:0005886">
    <property type="term" value="C:plasma membrane"/>
    <property type="evidence" value="ECO:0007669"/>
    <property type="project" value="UniProtKB-SubCell"/>
</dbReference>
<evidence type="ECO:0000259" key="7">
    <source>
        <dbReference type="PROSITE" id="PS50893"/>
    </source>
</evidence>
<dbReference type="PROSITE" id="PS50893">
    <property type="entry name" value="ABC_TRANSPORTER_2"/>
    <property type="match status" value="1"/>
</dbReference>
<feature type="transmembrane region" description="Helical" evidence="6">
    <location>
        <begin position="132"/>
        <end position="155"/>
    </location>
</feature>
<feature type="compositionally biased region" description="Low complexity" evidence="5">
    <location>
        <begin position="385"/>
        <end position="441"/>
    </location>
</feature>
<keyword evidence="3 6" id="KW-1133">Transmembrane helix</keyword>
<dbReference type="Gene3D" id="3.40.50.300">
    <property type="entry name" value="P-loop containing nucleotide triphosphate hydrolases"/>
    <property type="match status" value="1"/>
</dbReference>
<dbReference type="InterPro" id="IPR011527">
    <property type="entry name" value="ABC1_TM_dom"/>
</dbReference>
<dbReference type="CDD" id="cd07346">
    <property type="entry name" value="ABC_6TM_exporters"/>
    <property type="match status" value="1"/>
</dbReference>
<sequence length="669" mass="66228">MGADMSGRGVLRRAVAGQRRDVVTGSLLGAAHQTGEALVPVLIGMIVDRAVVRPDGGALALWLVVLAVVYAMLSYGFRFGARAGERAAEQAAHALRLDVVRRVLAPHGGAEAGRPPGALVNVATEDARRVGAFTMALTLGIAAVVGVVAGAVLLLRASVPLGLLVLVGAPVLMALGHYLARPLEHRSQAEQERAAHASGVAADLVAGVRVLKGLRAERAAVARYRTTSQASREANVRAARAAALQTGLMLTLTGAFIALVALVGGRLVLSGSIGLGALVSAVGLALFLPGPIAVLAWVGAELAKARASAARIADVLAAPGETTGGTGEPGASGAASASASGRGTSAAAPAEPADAPASGSGSASDPGSVPASAVRVAEVLAAPGETTGGTAESAASGAASASASGSASGPASVPAPASTSDPASASARTSASAPAPSSAPGELRLRGLGHAGLDGIDLTVRPGEHLGIVVTDTADAVTLLRCLARRCDPDRGSVELDGTPLTELAPAALRSALLVAEHDAQLFDGTLLDNVTAAAPAGADPQPAMDAAAVDEVAATLPGGTAGRIGERGSSLSGGQRQRVALARALAADRSVLVVHDPTTAVDAATEARIATGIRRARTGRTTILVTSSPALLAATDRVVLIDGGTVTAEAPHEDLVRDHPVYRTAVLT</sequence>
<dbReference type="InterPro" id="IPR036640">
    <property type="entry name" value="ABC1_TM_sf"/>
</dbReference>
<evidence type="ECO:0000313" key="10">
    <source>
        <dbReference type="Proteomes" id="UP000192251"/>
    </source>
</evidence>
<evidence type="ECO:0000256" key="1">
    <source>
        <dbReference type="ARBA" id="ARBA00004651"/>
    </source>
</evidence>
<dbReference type="PROSITE" id="PS00211">
    <property type="entry name" value="ABC_TRANSPORTER_1"/>
    <property type="match status" value="1"/>
</dbReference>
<dbReference type="KEGG" id="kab:B7C62_30135"/>
<dbReference type="EMBL" id="CP020563">
    <property type="protein sequence ID" value="ARF76055.1"/>
    <property type="molecule type" value="Genomic_DNA"/>
</dbReference>
<protein>
    <submittedName>
        <fullName evidence="9">Multidrug ABC transporter ATP-binding protein</fullName>
    </submittedName>
</protein>
<dbReference type="SUPFAM" id="SSF90123">
    <property type="entry name" value="ABC transporter transmembrane region"/>
    <property type="match status" value="1"/>
</dbReference>
<dbReference type="PANTHER" id="PTHR43394">
    <property type="entry name" value="ATP-DEPENDENT PERMEASE MDL1, MITOCHONDRIAL"/>
    <property type="match status" value="1"/>
</dbReference>